<evidence type="ECO:0000313" key="1">
    <source>
        <dbReference type="EMBL" id="KAJ8895134.1"/>
    </source>
</evidence>
<comment type="caution">
    <text evidence="1">The sequence shown here is derived from an EMBL/GenBank/DDBJ whole genome shotgun (WGS) entry which is preliminary data.</text>
</comment>
<proteinExistence type="predicted"/>
<gene>
    <name evidence="1" type="ORF">PR048_000459</name>
</gene>
<reference evidence="1 2" key="1">
    <citation type="submission" date="2023-02" db="EMBL/GenBank/DDBJ databases">
        <title>LHISI_Scaffold_Assembly.</title>
        <authorList>
            <person name="Stuart O.P."/>
            <person name="Cleave R."/>
            <person name="Magrath M.J.L."/>
            <person name="Mikheyev A.S."/>
        </authorList>
    </citation>
    <scope>NUCLEOTIDE SEQUENCE [LARGE SCALE GENOMIC DNA]</scope>
    <source>
        <strain evidence="1">Daus_M_001</strain>
        <tissue evidence="1">Leg muscle</tissue>
    </source>
</reference>
<protein>
    <submittedName>
        <fullName evidence="1">Uncharacterized protein</fullName>
    </submittedName>
</protein>
<organism evidence="1 2">
    <name type="scientific">Dryococelus australis</name>
    <dbReference type="NCBI Taxonomy" id="614101"/>
    <lineage>
        <taxon>Eukaryota</taxon>
        <taxon>Metazoa</taxon>
        <taxon>Ecdysozoa</taxon>
        <taxon>Arthropoda</taxon>
        <taxon>Hexapoda</taxon>
        <taxon>Insecta</taxon>
        <taxon>Pterygota</taxon>
        <taxon>Neoptera</taxon>
        <taxon>Polyneoptera</taxon>
        <taxon>Phasmatodea</taxon>
        <taxon>Verophasmatodea</taxon>
        <taxon>Anareolatae</taxon>
        <taxon>Phasmatidae</taxon>
        <taxon>Eurycanthinae</taxon>
        <taxon>Dryococelus</taxon>
    </lineage>
</organism>
<name>A0ABQ9IFW2_9NEOP</name>
<accession>A0ABQ9IFW2</accession>
<dbReference type="EMBL" id="JARBHB010000001">
    <property type="protein sequence ID" value="KAJ8895134.1"/>
    <property type="molecule type" value="Genomic_DNA"/>
</dbReference>
<dbReference type="Proteomes" id="UP001159363">
    <property type="component" value="Chromosome 1"/>
</dbReference>
<evidence type="ECO:0000313" key="2">
    <source>
        <dbReference type="Proteomes" id="UP001159363"/>
    </source>
</evidence>
<keyword evidence="2" id="KW-1185">Reference proteome</keyword>
<sequence>MRNIVMAWDSVSADTIQNCFAKNGFVKTGGAEDKSLDLEVGWEELKQHGASEDFEEYVHTLMMLCRRRLHH</sequence>